<evidence type="ECO:0000313" key="2">
    <source>
        <dbReference type="EMBL" id="KAJ8906872.1"/>
    </source>
</evidence>
<dbReference type="InterPro" id="IPR027417">
    <property type="entry name" value="P-loop_NTPase"/>
</dbReference>
<keyword evidence="1" id="KW-0732">Signal</keyword>
<dbReference type="Gene3D" id="3.40.50.300">
    <property type="entry name" value="P-loop containing nucleotide triphosphate hydrolases"/>
    <property type="match status" value="1"/>
</dbReference>
<keyword evidence="3" id="KW-1185">Reference proteome</keyword>
<sequence length="347" mass="40284">MLAWFVVVYNIGGAYGYEVPTRERSGRPILLWHPMKTGGTAICVLSKSYEFESWHLEKFGFSFGLNCKMSGKEEKMYNDDPELKVHMKPTTRGYQGFKGPVDAEGIKLLRKTSGRGLIAFEPSYPIHSFGDPDLYGVLTNEDIWEGYFHAITIRHPVERAFSHLFFRKSFLKCTDEQSLDDFFLDMLGGNCGEICEQNTCDHIRFIIGRFYLKHLSPKPWNLRAAVENMMRRIDVVLPIGERPFETAHMAKHFFGWDGVEDVGVERIGSYDHETAHQESFPKMYDRLMKLETEDLELYDIAMEKSRRLCETVPGCEWNADDAETADRRKELWDKWVEELDLDENNTN</sequence>
<gene>
    <name evidence="2" type="ORF">NDN08_003356</name>
</gene>
<evidence type="ECO:0000313" key="3">
    <source>
        <dbReference type="Proteomes" id="UP001157974"/>
    </source>
</evidence>
<comment type="caution">
    <text evidence="2">The sequence shown here is derived from an EMBL/GenBank/DDBJ whole genome shotgun (WGS) entry which is preliminary data.</text>
</comment>
<dbReference type="Proteomes" id="UP001157974">
    <property type="component" value="Unassembled WGS sequence"/>
</dbReference>
<dbReference type="EMBL" id="JAMWBK010000003">
    <property type="protein sequence ID" value="KAJ8906872.1"/>
    <property type="molecule type" value="Genomic_DNA"/>
</dbReference>
<reference evidence="2 3" key="1">
    <citation type="journal article" date="2023" name="Nat. Commun.">
        <title>Origin of minicircular mitochondrial genomes in red algae.</title>
        <authorList>
            <person name="Lee Y."/>
            <person name="Cho C.H."/>
            <person name="Lee Y.M."/>
            <person name="Park S.I."/>
            <person name="Yang J.H."/>
            <person name="West J.A."/>
            <person name="Bhattacharya D."/>
            <person name="Yoon H.S."/>
        </authorList>
    </citation>
    <scope>NUCLEOTIDE SEQUENCE [LARGE SCALE GENOMIC DNA]</scope>
    <source>
        <strain evidence="2 3">CCMP1338</strain>
        <tissue evidence="2">Whole cell</tissue>
    </source>
</reference>
<accession>A0AAV8UZY2</accession>
<proteinExistence type="predicted"/>
<organism evidence="2 3">
    <name type="scientific">Rhodosorus marinus</name>
    <dbReference type="NCBI Taxonomy" id="101924"/>
    <lineage>
        <taxon>Eukaryota</taxon>
        <taxon>Rhodophyta</taxon>
        <taxon>Stylonematophyceae</taxon>
        <taxon>Stylonematales</taxon>
        <taxon>Stylonemataceae</taxon>
        <taxon>Rhodosorus</taxon>
    </lineage>
</organism>
<feature type="signal peptide" evidence="1">
    <location>
        <begin position="1"/>
        <end position="16"/>
    </location>
</feature>
<protein>
    <recommendedName>
        <fullName evidence="4">Sulfotransferase domain-containing protein</fullName>
    </recommendedName>
</protein>
<dbReference type="AlphaFoldDB" id="A0AAV8UZY2"/>
<name>A0AAV8UZY2_9RHOD</name>
<feature type="chain" id="PRO_5043888635" description="Sulfotransferase domain-containing protein" evidence="1">
    <location>
        <begin position="17"/>
        <end position="347"/>
    </location>
</feature>
<evidence type="ECO:0008006" key="4">
    <source>
        <dbReference type="Google" id="ProtNLM"/>
    </source>
</evidence>
<evidence type="ECO:0000256" key="1">
    <source>
        <dbReference type="SAM" id="SignalP"/>
    </source>
</evidence>
<dbReference type="SUPFAM" id="SSF52540">
    <property type="entry name" value="P-loop containing nucleoside triphosphate hydrolases"/>
    <property type="match status" value="1"/>
</dbReference>